<evidence type="ECO:0000313" key="3">
    <source>
        <dbReference type="Proteomes" id="UP000192578"/>
    </source>
</evidence>
<feature type="transmembrane region" description="Helical" evidence="1">
    <location>
        <begin position="80"/>
        <end position="101"/>
    </location>
</feature>
<dbReference type="SUPFAM" id="SSF81321">
    <property type="entry name" value="Family A G protein-coupled receptor-like"/>
    <property type="match status" value="1"/>
</dbReference>
<dbReference type="Gene3D" id="1.20.1070.10">
    <property type="entry name" value="Rhodopsin 7-helix transmembrane proteins"/>
    <property type="match status" value="1"/>
</dbReference>
<evidence type="ECO:0008006" key="4">
    <source>
        <dbReference type="Google" id="ProtNLM"/>
    </source>
</evidence>
<dbReference type="EMBL" id="MTYJ01000482">
    <property type="protein sequence ID" value="OWA54907.1"/>
    <property type="molecule type" value="Genomic_DNA"/>
</dbReference>
<evidence type="ECO:0000256" key="1">
    <source>
        <dbReference type="SAM" id="Phobius"/>
    </source>
</evidence>
<proteinExistence type="predicted"/>
<sequence>MVLSVPVILISQVRRARTARRVLGPPTDAQPVSARRSPSSLVLVFLVISFTVFFSPYMFYSFITLNGTGDWAEGFYQASLKLYACQSICDPILFVVILRPLREKFKKILGRGGEIPPEPCRHTTVSHDLINLTQRRTE</sequence>
<accession>A0A9X6RPC0</accession>
<reference evidence="3" key="1">
    <citation type="submission" date="2017-01" db="EMBL/GenBank/DDBJ databases">
        <title>Comparative genomics of anhydrobiosis in the tardigrade Hypsibius dujardini.</title>
        <authorList>
            <person name="Yoshida Y."/>
            <person name="Koutsovoulos G."/>
            <person name="Laetsch D."/>
            <person name="Stevens L."/>
            <person name="Kumar S."/>
            <person name="Horikawa D."/>
            <person name="Ishino K."/>
            <person name="Komine S."/>
            <person name="Tomita M."/>
            <person name="Blaxter M."/>
            <person name="Arakawa K."/>
        </authorList>
    </citation>
    <scope>NUCLEOTIDE SEQUENCE [LARGE SCALE GENOMIC DNA]</scope>
    <source>
        <strain evidence="3">Z151</strain>
    </source>
</reference>
<keyword evidence="1" id="KW-0812">Transmembrane</keyword>
<name>A0A9X6RPC0_HYPEX</name>
<feature type="transmembrane region" description="Helical" evidence="1">
    <location>
        <begin position="41"/>
        <end position="60"/>
    </location>
</feature>
<organism evidence="2 3">
    <name type="scientific">Hypsibius exemplaris</name>
    <name type="common">Freshwater tardigrade</name>
    <dbReference type="NCBI Taxonomy" id="2072580"/>
    <lineage>
        <taxon>Eukaryota</taxon>
        <taxon>Metazoa</taxon>
        <taxon>Ecdysozoa</taxon>
        <taxon>Tardigrada</taxon>
        <taxon>Eutardigrada</taxon>
        <taxon>Parachela</taxon>
        <taxon>Hypsibioidea</taxon>
        <taxon>Hypsibiidae</taxon>
        <taxon>Hypsibius</taxon>
    </lineage>
</organism>
<protein>
    <recommendedName>
        <fullName evidence="4">G-protein coupled receptors family 1 profile domain-containing protein</fullName>
    </recommendedName>
</protein>
<dbReference type="AlphaFoldDB" id="A0A9X6RPC0"/>
<evidence type="ECO:0000313" key="2">
    <source>
        <dbReference type="EMBL" id="OWA54907.1"/>
    </source>
</evidence>
<keyword evidence="1" id="KW-1133">Transmembrane helix</keyword>
<keyword evidence="3" id="KW-1185">Reference proteome</keyword>
<keyword evidence="1" id="KW-0472">Membrane</keyword>
<gene>
    <name evidence="2" type="ORF">BV898_19298</name>
</gene>
<dbReference type="Proteomes" id="UP000192578">
    <property type="component" value="Unassembled WGS sequence"/>
</dbReference>
<comment type="caution">
    <text evidence="2">The sequence shown here is derived from an EMBL/GenBank/DDBJ whole genome shotgun (WGS) entry which is preliminary data.</text>
</comment>